<dbReference type="InterPro" id="IPR050565">
    <property type="entry name" value="LYPA1-2/EST-like"/>
</dbReference>
<dbReference type="GO" id="GO:0005737">
    <property type="term" value="C:cytoplasm"/>
    <property type="evidence" value="ECO:0007669"/>
    <property type="project" value="TreeGrafter"/>
</dbReference>
<dbReference type="PANTHER" id="PTHR10655:SF67">
    <property type="entry name" value="PHOSPHOLIPASE_CARBOXYLESTERASE SUPERFAMILY (AFU_ORTHOLOGUE AFUA_5G09340)"/>
    <property type="match status" value="1"/>
</dbReference>
<keyword evidence="5" id="KW-1185">Reference proteome</keyword>
<evidence type="ECO:0000256" key="2">
    <source>
        <dbReference type="SAM" id="MobiDB-lite"/>
    </source>
</evidence>
<dbReference type="Pfam" id="PF02230">
    <property type="entry name" value="Abhydrolase_2"/>
    <property type="match status" value="1"/>
</dbReference>
<dbReference type="PANTHER" id="PTHR10655">
    <property type="entry name" value="LYSOPHOSPHOLIPASE-RELATED"/>
    <property type="match status" value="1"/>
</dbReference>
<evidence type="ECO:0000259" key="3">
    <source>
        <dbReference type="Pfam" id="PF02230"/>
    </source>
</evidence>
<dbReference type="InterPro" id="IPR029058">
    <property type="entry name" value="AB_hydrolase_fold"/>
</dbReference>
<evidence type="ECO:0000313" key="4">
    <source>
        <dbReference type="EMBL" id="THG93809.1"/>
    </source>
</evidence>
<protein>
    <recommendedName>
        <fullName evidence="3">Phospholipase/carboxylesterase/thioesterase domain-containing protein</fullName>
    </recommendedName>
</protein>
<feature type="region of interest" description="Disordered" evidence="2">
    <location>
        <begin position="1"/>
        <end position="27"/>
    </location>
</feature>
<dbReference type="Proteomes" id="UP000308199">
    <property type="component" value="Unassembled WGS sequence"/>
</dbReference>
<dbReference type="Gene3D" id="3.40.50.1820">
    <property type="entry name" value="alpha/beta hydrolase"/>
    <property type="match status" value="1"/>
</dbReference>
<dbReference type="SUPFAM" id="SSF53474">
    <property type="entry name" value="alpha/beta-Hydrolases"/>
    <property type="match status" value="1"/>
</dbReference>
<comment type="caution">
    <text evidence="4">The sequence shown here is derived from an EMBL/GenBank/DDBJ whole genome shotgun (WGS) entry which is preliminary data.</text>
</comment>
<proteinExistence type="inferred from homology"/>
<comment type="similarity">
    <text evidence="1">Belongs to the AB hydrolase superfamily. AB hydrolase 2 family.</text>
</comment>
<dbReference type="AlphaFoldDB" id="A0A4S4KBZ5"/>
<gene>
    <name evidence="4" type="ORF">EW145_g8273</name>
</gene>
<reference evidence="4 5" key="1">
    <citation type="submission" date="2019-02" db="EMBL/GenBank/DDBJ databases">
        <title>Genome sequencing of the rare red list fungi Phellinidium pouzarii.</title>
        <authorList>
            <person name="Buettner E."/>
            <person name="Kellner H."/>
        </authorList>
    </citation>
    <scope>NUCLEOTIDE SEQUENCE [LARGE SCALE GENOMIC DNA]</scope>
    <source>
        <strain evidence="4 5">DSM 108285</strain>
    </source>
</reference>
<dbReference type="GO" id="GO:0008474">
    <property type="term" value="F:palmitoyl-(protein) hydrolase activity"/>
    <property type="evidence" value="ECO:0007669"/>
    <property type="project" value="TreeGrafter"/>
</dbReference>
<feature type="domain" description="Phospholipase/carboxylesterase/thioesterase" evidence="3">
    <location>
        <begin position="81"/>
        <end position="182"/>
    </location>
</feature>
<accession>A0A4S4KBZ5</accession>
<dbReference type="OrthoDB" id="437457at2759"/>
<sequence length="294" mass="31746">MSLSAPEIHLKPSTSTSTSSAPRVKPAPDAFDVPVPFEYAPSNDGTDENLLVLLHGLGEHTLTSWTTLLGITAEFMPLRCLGDTHVPFAELGKQLRLPQTATLALRAPQQIPYLYEEAFQWYPSFDDLGDTIAHPDPAPGVSVLITVIEHLTSACSWQPGQIHLFGFAQGGSVALEVALTSWKARPRDPEPAEERAHALGSVVSVGGPLLLHHAISTPCATPALVLERPAPSGLALSESDCAALRRVFEAMKATRLGAGESMPASQEEWWPVMEFWSQRLGRRTGEGLYEVLTA</sequence>
<organism evidence="4 5">
    <name type="scientific">Phellinidium pouzarii</name>
    <dbReference type="NCBI Taxonomy" id="167371"/>
    <lineage>
        <taxon>Eukaryota</taxon>
        <taxon>Fungi</taxon>
        <taxon>Dikarya</taxon>
        <taxon>Basidiomycota</taxon>
        <taxon>Agaricomycotina</taxon>
        <taxon>Agaricomycetes</taxon>
        <taxon>Hymenochaetales</taxon>
        <taxon>Hymenochaetaceae</taxon>
        <taxon>Phellinidium</taxon>
    </lineage>
</organism>
<evidence type="ECO:0000256" key="1">
    <source>
        <dbReference type="ARBA" id="ARBA00006499"/>
    </source>
</evidence>
<dbReference type="EMBL" id="SGPK01001208">
    <property type="protein sequence ID" value="THG93809.1"/>
    <property type="molecule type" value="Genomic_DNA"/>
</dbReference>
<name>A0A4S4KBZ5_9AGAM</name>
<evidence type="ECO:0000313" key="5">
    <source>
        <dbReference type="Proteomes" id="UP000308199"/>
    </source>
</evidence>
<dbReference type="GO" id="GO:0052689">
    <property type="term" value="F:carboxylic ester hydrolase activity"/>
    <property type="evidence" value="ECO:0007669"/>
    <property type="project" value="TreeGrafter"/>
</dbReference>
<dbReference type="InterPro" id="IPR003140">
    <property type="entry name" value="PLipase/COase/thioEstase"/>
</dbReference>